<comment type="caution">
    <text evidence="2">The sequence shown here is derived from an EMBL/GenBank/DDBJ whole genome shotgun (WGS) entry which is preliminary data.</text>
</comment>
<evidence type="ECO:0000256" key="1">
    <source>
        <dbReference type="SAM" id="Coils"/>
    </source>
</evidence>
<sequence length="929" mass="105739">MGNFDNEFGDLSEYKVLSFEEVSKGFTGNKNPFENVSKARSFEETSYDKKFGEGGSNDKCAITKGDFYVENMNLGMLLDHISNRTNEKFFFYYQNYALANISKFVGGEGPKYITYYPPKSFEYTKGNERKSAILTVELNERACFISLKDYGSIFHLNPEKEEMYFKLNFVYTDYLDKRDFNDATDKYELEKMYNAIVITTSDANGYVALSEKLNLRNDAKNEVITLFTEKVKQTQDPAALKFLYENMPDFVIENLLSKLDGKFNNEIILTKDKKTGKIRVIGASQKLIWEHLEKLVNYDAQGAFSWAKDSSGALINLLKVFRNSQFLFESFKNNQAMVKRIFNNMNKTSIINGKEMSNKAVFANFITALCVDNAFDGLRILDKEFIIGNDYAVSSGSVFQSEKDNEFFLQQLKKKVETIKTYAHEASNEYTRVSLEETEDGNLYHPMDIVHIKYADIKEAPFPFVSAITIKAFAEARDEQLRADAIRIGFDVLAIVLGVVFFPAGGAVGIAAESIGIGLALADIGITASREDILLEPGGKDFLAYWDKVYLVGGLVLAPIAMVEQVFAKSVFCYLEALKSGSPLLQAYEKSLAKILLEREILTFTGNTLKPNTETTLKILAYNSNKIPKATAFAFSQTERNLFPIYKAGAVIVEIGEQEYALVYKGEKLIQGKSNDKKVLEFYKNLKKKISKNSKKLEEALEETSQNIKYENGRMGYVEGLYDSIDVNYKPNGFNITDTPMYDYGRGYETYIYRGDSEGYFRRHFINKTKTFIFDHGFLQDLPKWVEDVKIPLVQGKGIPTQAYFTLRQMKLLNIAEGEIQMVKMSQIQNLETIGYIHQVTGGKIIRNFDSVDILAAPSNEYMKTVMTQAGYETISGRITGKGQYFSVKQLKSRNWDIPDEFMKKYNLSESSMLYINFNIEVKVKYIKK</sequence>
<dbReference type="EMBL" id="JAOVZW010000001">
    <property type="protein sequence ID" value="MCX8522442.1"/>
    <property type="molecule type" value="Genomic_DNA"/>
</dbReference>
<evidence type="ECO:0000313" key="2">
    <source>
        <dbReference type="EMBL" id="MCX8522442.1"/>
    </source>
</evidence>
<evidence type="ECO:0000313" key="3">
    <source>
        <dbReference type="Proteomes" id="UP001073122"/>
    </source>
</evidence>
<dbReference type="RefSeq" id="WP_267263770.1">
    <property type="nucleotide sequence ID" value="NZ_JAOVZW010000001.1"/>
</dbReference>
<proteinExistence type="predicted"/>
<name>A0ABT3XJX2_9FLAO</name>
<reference evidence="2" key="1">
    <citation type="submission" date="2022-10" db="EMBL/GenBank/DDBJ databases">
        <title>Chryseobacterium sp. nov., a novel bacterial species.</title>
        <authorList>
            <person name="Cao Y."/>
        </authorList>
    </citation>
    <scope>NUCLEOTIDE SEQUENCE</scope>
    <source>
        <strain evidence="2">CCTCC AB2015118</strain>
    </source>
</reference>
<organism evidence="2 3">
    <name type="scientific">Chryseobacterium formosus</name>
    <dbReference type="NCBI Taxonomy" id="1537363"/>
    <lineage>
        <taxon>Bacteria</taxon>
        <taxon>Pseudomonadati</taxon>
        <taxon>Bacteroidota</taxon>
        <taxon>Flavobacteriia</taxon>
        <taxon>Flavobacteriales</taxon>
        <taxon>Weeksellaceae</taxon>
        <taxon>Chryseobacterium group</taxon>
        <taxon>Chryseobacterium</taxon>
    </lineage>
</organism>
<keyword evidence="1" id="KW-0175">Coiled coil</keyword>
<feature type="coiled-coil region" evidence="1">
    <location>
        <begin position="680"/>
        <end position="707"/>
    </location>
</feature>
<gene>
    <name evidence="2" type="ORF">OF897_00705</name>
</gene>
<keyword evidence="3" id="KW-1185">Reference proteome</keyword>
<dbReference type="Proteomes" id="UP001073122">
    <property type="component" value="Unassembled WGS sequence"/>
</dbReference>
<accession>A0ABT3XJX2</accession>
<protein>
    <submittedName>
        <fullName evidence="2">Uncharacterized protein</fullName>
    </submittedName>
</protein>